<keyword evidence="2" id="KW-0732">Signal</keyword>
<dbReference type="OrthoDB" id="3563678at2759"/>
<feature type="chain" id="PRO_5040160143" description="DUF7908 domain-containing protein" evidence="2">
    <location>
        <begin position="20"/>
        <end position="627"/>
    </location>
</feature>
<feature type="domain" description="DUF7908" evidence="3">
    <location>
        <begin position="127"/>
        <end position="253"/>
    </location>
</feature>
<dbReference type="EMBL" id="JAGMUX010000016">
    <property type="protein sequence ID" value="KAH7237047.1"/>
    <property type="molecule type" value="Genomic_DNA"/>
</dbReference>
<organism evidence="4 5">
    <name type="scientific">Fusarium redolens</name>
    <dbReference type="NCBI Taxonomy" id="48865"/>
    <lineage>
        <taxon>Eukaryota</taxon>
        <taxon>Fungi</taxon>
        <taxon>Dikarya</taxon>
        <taxon>Ascomycota</taxon>
        <taxon>Pezizomycotina</taxon>
        <taxon>Sordariomycetes</taxon>
        <taxon>Hypocreomycetidae</taxon>
        <taxon>Hypocreales</taxon>
        <taxon>Nectriaceae</taxon>
        <taxon>Fusarium</taxon>
        <taxon>Fusarium redolens species complex</taxon>
    </lineage>
</organism>
<reference evidence="4" key="1">
    <citation type="journal article" date="2021" name="Nat. Commun.">
        <title>Genetic determinants of endophytism in the Arabidopsis root mycobiome.</title>
        <authorList>
            <person name="Mesny F."/>
            <person name="Miyauchi S."/>
            <person name="Thiergart T."/>
            <person name="Pickel B."/>
            <person name="Atanasova L."/>
            <person name="Karlsson M."/>
            <person name="Huettel B."/>
            <person name="Barry K.W."/>
            <person name="Haridas S."/>
            <person name="Chen C."/>
            <person name="Bauer D."/>
            <person name="Andreopoulos W."/>
            <person name="Pangilinan J."/>
            <person name="LaButti K."/>
            <person name="Riley R."/>
            <person name="Lipzen A."/>
            <person name="Clum A."/>
            <person name="Drula E."/>
            <person name="Henrissat B."/>
            <person name="Kohler A."/>
            <person name="Grigoriev I.V."/>
            <person name="Martin F.M."/>
            <person name="Hacquard S."/>
        </authorList>
    </citation>
    <scope>NUCLEOTIDE SEQUENCE</scope>
    <source>
        <strain evidence="4">MPI-CAGE-AT-0023</strain>
    </source>
</reference>
<sequence>MSRRLISLLLPGLITQIGAQNVDKEPDTVCVTYLSTYLVPISSNATGSVPADGADSLSQTFDATSAASTTFESGIGSSLDLTETLQPSQSLSDDANQFITTSATTGTNTADSAPTTPPGSNDQLVVFRIVPHNDNSRRGRFKREPGGFVGSASEICQDASAFSLSGGRLLDSGRPIYYNGKDFKELRGQQGTLPRGAVATTFAGDGGSLRFRSRDLPNGEAGFCQSPGTGQVYITFTPSPPGCVPVRLSFVGVTSAPFSTAIPAVSDGPSQVTSLVDFTTFLPPSLEPTQTRPAQTSSFRFSNTSSIAFPTVPIETSDDLSFTNIPGVTFAPSDEATTVDVLPTDALSTESQFTSDDARSSVPEATTSTVPATDTASLEPSVSSSDTGITVDTEASSTTSTLESASTSDITTDISTTTTAAVTTTTTSPPSRVCESYLINPTVLFSGDQDSDDGVEEITLPFPVGIYTESSETIYVGVNGLISLFDNSIAQSSNNPFPDNGLPSVAIAAYWDNLRVEANSGYEITYNVYDDPDFRAVNIDWCVVGDDDVVTHFMVILQAYDLSNPASAFMRYFQSNAGKSATIAVQNLVETKSQQYSYNMEGAVPDGCTVLFFTIGGDERVVYINIA</sequence>
<protein>
    <recommendedName>
        <fullName evidence="3">DUF7908 domain-containing protein</fullName>
    </recommendedName>
</protein>
<evidence type="ECO:0000313" key="4">
    <source>
        <dbReference type="EMBL" id="KAH7237047.1"/>
    </source>
</evidence>
<feature type="region of interest" description="Disordered" evidence="1">
    <location>
        <begin position="349"/>
        <end position="410"/>
    </location>
</feature>
<dbReference type="Pfam" id="PF25485">
    <property type="entry name" value="DUF7908"/>
    <property type="match status" value="1"/>
</dbReference>
<keyword evidence="5" id="KW-1185">Reference proteome</keyword>
<evidence type="ECO:0000256" key="1">
    <source>
        <dbReference type="SAM" id="MobiDB-lite"/>
    </source>
</evidence>
<feature type="compositionally biased region" description="Polar residues" evidence="1">
    <location>
        <begin position="363"/>
        <end position="390"/>
    </location>
</feature>
<dbReference type="InterPro" id="IPR057230">
    <property type="entry name" value="DUF7908"/>
</dbReference>
<evidence type="ECO:0000256" key="2">
    <source>
        <dbReference type="SAM" id="SignalP"/>
    </source>
</evidence>
<feature type="compositionally biased region" description="Low complexity" evidence="1">
    <location>
        <begin position="393"/>
        <end position="410"/>
    </location>
</feature>
<evidence type="ECO:0000313" key="5">
    <source>
        <dbReference type="Proteomes" id="UP000720189"/>
    </source>
</evidence>
<accession>A0A9P9GEI7</accession>
<evidence type="ECO:0000259" key="3">
    <source>
        <dbReference type="Pfam" id="PF25485"/>
    </source>
</evidence>
<dbReference type="AlphaFoldDB" id="A0A9P9GEI7"/>
<feature type="signal peptide" evidence="2">
    <location>
        <begin position="1"/>
        <end position="19"/>
    </location>
</feature>
<name>A0A9P9GEI7_FUSRE</name>
<dbReference type="GeneID" id="70226039"/>
<dbReference type="Proteomes" id="UP000720189">
    <property type="component" value="Unassembled WGS sequence"/>
</dbReference>
<dbReference type="RefSeq" id="XP_046045177.1">
    <property type="nucleotide sequence ID" value="XM_046196085.1"/>
</dbReference>
<gene>
    <name evidence="4" type="ORF">BKA55DRAFT_597533</name>
</gene>
<proteinExistence type="predicted"/>
<comment type="caution">
    <text evidence="4">The sequence shown here is derived from an EMBL/GenBank/DDBJ whole genome shotgun (WGS) entry which is preliminary data.</text>
</comment>